<dbReference type="RefSeq" id="XP_028135118.1">
    <property type="nucleotide sequence ID" value="XM_028279317.1"/>
</dbReference>
<protein>
    <submittedName>
        <fullName evidence="2">Uncharacterized protein LOC114330020</fullName>
    </submittedName>
</protein>
<dbReference type="InterPro" id="IPR011009">
    <property type="entry name" value="Kinase-like_dom_sf"/>
</dbReference>
<organism evidence="2">
    <name type="scientific">Diabrotica virgifera virgifera</name>
    <name type="common">western corn rootworm</name>
    <dbReference type="NCBI Taxonomy" id="50390"/>
    <lineage>
        <taxon>Eukaryota</taxon>
        <taxon>Metazoa</taxon>
        <taxon>Ecdysozoa</taxon>
        <taxon>Arthropoda</taxon>
        <taxon>Hexapoda</taxon>
        <taxon>Insecta</taxon>
        <taxon>Pterygota</taxon>
        <taxon>Neoptera</taxon>
        <taxon>Endopterygota</taxon>
        <taxon>Coleoptera</taxon>
        <taxon>Polyphaga</taxon>
        <taxon>Cucujiformia</taxon>
        <taxon>Chrysomeloidea</taxon>
        <taxon>Chrysomelidae</taxon>
        <taxon>Galerucinae</taxon>
        <taxon>Diabroticina</taxon>
        <taxon>Diabroticites</taxon>
        <taxon>Diabrotica</taxon>
    </lineage>
</organism>
<reference evidence="2" key="1">
    <citation type="submission" date="2025-08" db="UniProtKB">
        <authorList>
            <consortium name="RefSeq"/>
        </authorList>
    </citation>
    <scope>IDENTIFICATION</scope>
    <source>
        <tissue evidence="2">Whole insect</tissue>
    </source>
</reference>
<accession>A0A6P7FQ34</accession>
<dbReference type="SMART" id="SM00587">
    <property type="entry name" value="CHK"/>
    <property type="match status" value="1"/>
</dbReference>
<dbReference type="Gene3D" id="3.90.1200.10">
    <property type="match status" value="1"/>
</dbReference>
<dbReference type="SUPFAM" id="SSF56112">
    <property type="entry name" value="Protein kinase-like (PK-like)"/>
    <property type="match status" value="1"/>
</dbReference>
<evidence type="ECO:0000313" key="2">
    <source>
        <dbReference type="RefSeq" id="XP_028135118.1"/>
    </source>
</evidence>
<dbReference type="PANTHER" id="PTHR11012">
    <property type="entry name" value="PROTEIN KINASE-LIKE DOMAIN-CONTAINING"/>
    <property type="match status" value="1"/>
</dbReference>
<dbReference type="InterPro" id="IPR015897">
    <property type="entry name" value="CHK_kinase-like"/>
</dbReference>
<proteinExistence type="predicted"/>
<dbReference type="InParanoid" id="A0A6P7FQ34"/>
<dbReference type="PANTHER" id="PTHR11012:SF30">
    <property type="entry name" value="PROTEIN KINASE-LIKE DOMAIN-CONTAINING"/>
    <property type="match status" value="1"/>
</dbReference>
<dbReference type="AlphaFoldDB" id="A0A6P7FQ34"/>
<dbReference type="InterPro" id="IPR004119">
    <property type="entry name" value="EcKL"/>
</dbReference>
<evidence type="ECO:0000259" key="1">
    <source>
        <dbReference type="SMART" id="SM00587"/>
    </source>
</evidence>
<dbReference type="Pfam" id="PF02958">
    <property type="entry name" value="EcKL"/>
    <property type="match status" value="1"/>
</dbReference>
<feature type="domain" description="CHK kinase-like" evidence="1">
    <location>
        <begin position="122"/>
        <end position="320"/>
    </location>
</feature>
<name>A0A6P7FQ34_DIAVI</name>
<gene>
    <name evidence="2" type="primary">LOC114330020</name>
</gene>
<sequence length="406" mass="47785">MFELTEHHKQLIDEVARKKGFTDYELTVAPCLSKGGNFMGIVSAVTIHNSEKKMEVVLKSAFSYENEKPPKMLSEAYKREIYMYTRIFNEFFKFQEEYGIIEPFNSVTKIQNYSDVEGSQCLIMENLKTGGYQLWDKTIPLTPEHMEKVIQEYARFHAVSFAMKHKNPKLFEELTSPIERSIFDNEDMISSVDKSISYVTTLFKNVYEAIEGDTHLTEYAKEIETKLPQHLWEGIRRKDVKCVVSHGDCWCNNFMFKYKEPQNRVTPSKICIIDWQLASLNSPLYDFAYFFLVHADKETLNKYEEYLDLYYNTLSKQLENFDCDPQEVFPYATFEEHANFYGFYQVLIAIIVLKIMLCESEDAPEFSDALEDIDKMIAGMEFDVKNKEVYHNRLKDLFEFLNSRNF</sequence>